<name>A0A0S4J3G6_BODSA</name>
<feature type="region of interest" description="Disordered" evidence="1">
    <location>
        <begin position="19"/>
        <end position="60"/>
    </location>
</feature>
<dbReference type="OrthoDB" id="265023at2759"/>
<evidence type="ECO:0000313" key="2">
    <source>
        <dbReference type="EMBL" id="CUG85916.1"/>
    </source>
</evidence>
<evidence type="ECO:0000313" key="3">
    <source>
        <dbReference type="Proteomes" id="UP000051952"/>
    </source>
</evidence>
<feature type="compositionally biased region" description="Basic and acidic residues" evidence="1">
    <location>
        <begin position="29"/>
        <end position="40"/>
    </location>
</feature>
<protein>
    <submittedName>
        <fullName evidence="2">Uncharacterized protein</fullName>
    </submittedName>
</protein>
<accession>A0A0S4J3G6</accession>
<proteinExistence type="predicted"/>
<dbReference type="VEuPathDB" id="TriTrypDB:BSAL_91080"/>
<keyword evidence="3" id="KW-1185">Reference proteome</keyword>
<feature type="compositionally biased region" description="Basic residues" evidence="1">
    <location>
        <begin position="19"/>
        <end position="28"/>
    </location>
</feature>
<reference evidence="3" key="1">
    <citation type="submission" date="2015-09" db="EMBL/GenBank/DDBJ databases">
        <authorList>
            <consortium name="Pathogen Informatics"/>
        </authorList>
    </citation>
    <scope>NUCLEOTIDE SEQUENCE [LARGE SCALE GENOMIC DNA]</scope>
    <source>
        <strain evidence="3">Lake Konstanz</strain>
    </source>
</reference>
<gene>
    <name evidence="2" type="ORF">BSAL_91080</name>
</gene>
<sequence length="145" mass="16573">MREQQREELRELRKHLRMVKSNGGRRKLGKLEEKRAREEEMATDFAEDARPRKKGRRLEANEWIPHVQTLPDSMLPKSIAVAEPSQKLPPMPLHRPQLSIPNPIKLTPVSNEEEAAPSVASAARHRPSKPTGPKKRSLAADEDLW</sequence>
<evidence type="ECO:0000256" key="1">
    <source>
        <dbReference type="SAM" id="MobiDB-lite"/>
    </source>
</evidence>
<dbReference type="AlphaFoldDB" id="A0A0S4J3G6"/>
<dbReference type="EMBL" id="CYKH01001210">
    <property type="protein sequence ID" value="CUG85916.1"/>
    <property type="molecule type" value="Genomic_DNA"/>
</dbReference>
<organism evidence="2 3">
    <name type="scientific">Bodo saltans</name>
    <name type="common">Flagellated protozoan</name>
    <dbReference type="NCBI Taxonomy" id="75058"/>
    <lineage>
        <taxon>Eukaryota</taxon>
        <taxon>Discoba</taxon>
        <taxon>Euglenozoa</taxon>
        <taxon>Kinetoplastea</taxon>
        <taxon>Metakinetoplastina</taxon>
        <taxon>Eubodonida</taxon>
        <taxon>Bodonidae</taxon>
        <taxon>Bodo</taxon>
    </lineage>
</organism>
<feature type="region of interest" description="Disordered" evidence="1">
    <location>
        <begin position="86"/>
        <end position="145"/>
    </location>
</feature>
<feature type="compositionally biased region" description="Basic residues" evidence="1">
    <location>
        <begin position="123"/>
        <end position="137"/>
    </location>
</feature>
<dbReference type="Proteomes" id="UP000051952">
    <property type="component" value="Unassembled WGS sequence"/>
</dbReference>